<proteinExistence type="predicted"/>
<gene>
    <name evidence="1" type="ORF">DPX16_15286</name>
</gene>
<comment type="caution">
    <text evidence="1">The sequence shown here is derived from an EMBL/GenBank/DDBJ whole genome shotgun (WGS) entry which is preliminary data.</text>
</comment>
<keyword evidence="2" id="KW-1185">Reference proteome</keyword>
<dbReference type="AlphaFoldDB" id="A0A3N0XVK3"/>
<dbReference type="OrthoDB" id="8963296at2759"/>
<protein>
    <submittedName>
        <fullName evidence="1">Uncharacterized protein</fullName>
    </submittedName>
</protein>
<dbReference type="Proteomes" id="UP000281406">
    <property type="component" value="Unassembled WGS sequence"/>
</dbReference>
<dbReference type="EMBL" id="RJVU01059333">
    <property type="protein sequence ID" value="ROJ78761.1"/>
    <property type="molecule type" value="Genomic_DNA"/>
</dbReference>
<reference evidence="1 2" key="1">
    <citation type="submission" date="2018-10" db="EMBL/GenBank/DDBJ databases">
        <title>Genome assembly for a Yunnan-Guizhou Plateau 3E fish, Anabarilius grahami (Regan), and its evolutionary and genetic applications.</title>
        <authorList>
            <person name="Jiang W."/>
        </authorList>
    </citation>
    <scope>NUCLEOTIDE SEQUENCE [LARGE SCALE GENOMIC DNA]</scope>
    <source>
        <strain evidence="1">AG-KIZ</strain>
        <tissue evidence="1">Muscle</tissue>
    </source>
</reference>
<name>A0A3N0XVK3_ANAGA</name>
<evidence type="ECO:0000313" key="1">
    <source>
        <dbReference type="EMBL" id="ROJ78761.1"/>
    </source>
</evidence>
<evidence type="ECO:0000313" key="2">
    <source>
        <dbReference type="Proteomes" id="UP000281406"/>
    </source>
</evidence>
<sequence>MDLNDVALKGIFCNGRNDILSYLIPATNFPGTLAEYIDHGLLLSGLPFTVDFVDTELHNYTVPTTLESIHGSTVMSGIIHATTVTPARSVPVHVMPAQPQTVHVMPAQMAATPEPSAEMAATPEPLHIMAATPKSALDNAALTIMATVILCVWAAHV</sequence>
<accession>A0A3N0XVK3</accession>
<organism evidence="1 2">
    <name type="scientific">Anabarilius grahami</name>
    <name type="common">Kanglang fish</name>
    <name type="synonym">Barilius grahami</name>
    <dbReference type="NCBI Taxonomy" id="495550"/>
    <lineage>
        <taxon>Eukaryota</taxon>
        <taxon>Metazoa</taxon>
        <taxon>Chordata</taxon>
        <taxon>Craniata</taxon>
        <taxon>Vertebrata</taxon>
        <taxon>Euteleostomi</taxon>
        <taxon>Actinopterygii</taxon>
        <taxon>Neopterygii</taxon>
        <taxon>Teleostei</taxon>
        <taxon>Ostariophysi</taxon>
        <taxon>Cypriniformes</taxon>
        <taxon>Xenocyprididae</taxon>
        <taxon>Xenocypridinae</taxon>
        <taxon>Xenocypridinae incertae sedis</taxon>
        <taxon>Anabarilius</taxon>
    </lineage>
</organism>